<dbReference type="SUPFAM" id="SSF53067">
    <property type="entry name" value="Actin-like ATPase domain"/>
    <property type="match status" value="2"/>
</dbReference>
<dbReference type="Gene3D" id="3.30.420.40">
    <property type="match status" value="2"/>
</dbReference>
<keyword evidence="4 5" id="KW-0131">Cell cycle</keyword>
<name>A0A0S7WJ40_UNCT6</name>
<evidence type="ECO:0000256" key="4">
    <source>
        <dbReference type="ARBA" id="ARBA00023306"/>
    </source>
</evidence>
<comment type="subcellular location">
    <subcellularLocation>
        <location evidence="5">Cell membrane</location>
        <topology evidence="5">Peripheral membrane protein</topology>
        <orientation evidence="5">Cytoplasmic side</orientation>
    </subcellularLocation>
    <text evidence="5">Localizes to the Z ring in an FtsZ-dependent manner. Targeted to the membrane through a conserved C-terminal amphipathic helix.</text>
</comment>
<dbReference type="GO" id="GO:0032153">
    <property type="term" value="C:cell division site"/>
    <property type="evidence" value="ECO:0007669"/>
    <property type="project" value="UniProtKB-UniRule"/>
</dbReference>
<dbReference type="AlphaFoldDB" id="A0A0S7WJ40"/>
<comment type="similarity">
    <text evidence="5 6">Belongs to the FtsA/MreB family.</text>
</comment>
<comment type="function">
    <text evidence="5 6">Cell division protein that is involved in the assembly of the Z ring. May serve as a membrane anchor for the Z ring.</text>
</comment>
<keyword evidence="2 5" id="KW-0132">Cell division</keyword>
<evidence type="ECO:0000256" key="1">
    <source>
        <dbReference type="ARBA" id="ARBA00022475"/>
    </source>
</evidence>
<proteinExistence type="inferred from homology"/>
<evidence type="ECO:0000313" key="8">
    <source>
        <dbReference type="EMBL" id="KPJ50171.1"/>
    </source>
</evidence>
<protein>
    <recommendedName>
        <fullName evidence="5 6">Cell division protein FtsA</fullName>
    </recommendedName>
</protein>
<dbReference type="HAMAP" id="MF_02033">
    <property type="entry name" value="FtsA"/>
    <property type="match status" value="1"/>
</dbReference>
<dbReference type="PANTHER" id="PTHR32432">
    <property type="entry name" value="CELL DIVISION PROTEIN FTSA-RELATED"/>
    <property type="match status" value="1"/>
</dbReference>
<keyword evidence="3 5" id="KW-0472">Membrane</keyword>
<dbReference type="PATRIC" id="fig|1703771.3.peg.1048"/>
<dbReference type="PANTHER" id="PTHR32432:SF4">
    <property type="entry name" value="CELL DIVISION PROTEIN FTSA"/>
    <property type="match status" value="1"/>
</dbReference>
<organism evidence="8 9">
    <name type="scientific">candidate division TA06 bacterium DG_26</name>
    <dbReference type="NCBI Taxonomy" id="1703771"/>
    <lineage>
        <taxon>Bacteria</taxon>
        <taxon>Bacteria division TA06</taxon>
    </lineage>
</organism>
<evidence type="ECO:0000256" key="2">
    <source>
        <dbReference type="ARBA" id="ARBA00022618"/>
    </source>
</evidence>
<reference evidence="8 9" key="1">
    <citation type="journal article" date="2015" name="Microbiome">
        <title>Genomic resolution of linkages in carbon, nitrogen, and sulfur cycling among widespread estuary sediment bacteria.</title>
        <authorList>
            <person name="Baker B.J."/>
            <person name="Lazar C.S."/>
            <person name="Teske A.P."/>
            <person name="Dick G.J."/>
        </authorList>
    </citation>
    <scope>NUCLEOTIDE SEQUENCE [LARGE SCALE GENOMIC DNA]</scope>
    <source>
        <strain evidence="8">DG_26</strain>
    </source>
</reference>
<dbReference type="GO" id="GO:0043093">
    <property type="term" value="P:FtsZ-dependent cytokinesis"/>
    <property type="evidence" value="ECO:0007669"/>
    <property type="project" value="UniProtKB-UniRule"/>
</dbReference>
<keyword evidence="1 5" id="KW-1003">Cell membrane</keyword>
<dbReference type="Pfam" id="PF14450">
    <property type="entry name" value="FtsA"/>
    <property type="match status" value="2"/>
</dbReference>
<comment type="subunit">
    <text evidence="5">Self-interacts. Interacts with FtsZ.</text>
</comment>
<dbReference type="InterPro" id="IPR003494">
    <property type="entry name" value="SHS2_FtsA"/>
</dbReference>
<accession>A0A0S7WJ40</accession>
<comment type="caution">
    <text evidence="8">The sequence shown here is derived from an EMBL/GenBank/DDBJ whole genome shotgun (WGS) entry which is preliminary data.</text>
</comment>
<feature type="domain" description="SHS2" evidence="7">
    <location>
        <begin position="7"/>
        <end position="193"/>
    </location>
</feature>
<dbReference type="Proteomes" id="UP000051124">
    <property type="component" value="Unassembled WGS sequence"/>
</dbReference>
<dbReference type="FunFam" id="3.30.1490.110:FF:000001">
    <property type="entry name" value="Cell division protein FtsA"/>
    <property type="match status" value="1"/>
</dbReference>
<dbReference type="SMART" id="SM00842">
    <property type="entry name" value="FtsA"/>
    <property type="match status" value="1"/>
</dbReference>
<gene>
    <name evidence="5" type="primary">ftsA</name>
    <name evidence="8" type="ORF">AMJ40_03640</name>
</gene>
<evidence type="ECO:0000259" key="7">
    <source>
        <dbReference type="SMART" id="SM00842"/>
    </source>
</evidence>
<evidence type="ECO:0000256" key="5">
    <source>
        <dbReference type="HAMAP-Rule" id="MF_02033"/>
    </source>
</evidence>
<dbReference type="EMBL" id="LIZT01000029">
    <property type="protein sequence ID" value="KPJ50171.1"/>
    <property type="molecule type" value="Genomic_DNA"/>
</dbReference>
<dbReference type="PIRSF" id="PIRSF003101">
    <property type="entry name" value="FtsA"/>
    <property type="match status" value="1"/>
</dbReference>
<dbReference type="GO" id="GO:0009898">
    <property type="term" value="C:cytoplasmic side of plasma membrane"/>
    <property type="evidence" value="ECO:0007669"/>
    <property type="project" value="UniProtKB-UniRule"/>
</dbReference>
<dbReference type="Gene3D" id="3.30.1490.110">
    <property type="match status" value="1"/>
</dbReference>
<dbReference type="InterPro" id="IPR043129">
    <property type="entry name" value="ATPase_NBD"/>
</dbReference>
<dbReference type="CDD" id="cd24048">
    <property type="entry name" value="ASKHA_NBD_FtsA"/>
    <property type="match status" value="1"/>
</dbReference>
<dbReference type="InterPro" id="IPR050696">
    <property type="entry name" value="FtsA/MreB"/>
</dbReference>
<evidence type="ECO:0000256" key="6">
    <source>
        <dbReference type="PIRNR" id="PIRNR003101"/>
    </source>
</evidence>
<dbReference type="InterPro" id="IPR020823">
    <property type="entry name" value="Cell_div_FtsA"/>
</dbReference>
<evidence type="ECO:0000313" key="9">
    <source>
        <dbReference type="Proteomes" id="UP000051124"/>
    </source>
</evidence>
<dbReference type="NCBIfam" id="TIGR01174">
    <property type="entry name" value="ftsA"/>
    <property type="match status" value="1"/>
</dbReference>
<dbReference type="Pfam" id="PF02491">
    <property type="entry name" value="SHS2_FTSA"/>
    <property type="match status" value="1"/>
</dbReference>
<sequence length="412" mass="44175">MAKETMVAGLDLGSTKIAAIIGEVTDDGNVKVIGVGCTPSNGLRKGIVITLEDTVESIRNAITEAEHMAGLKVSSVVAGIAGDHIRSMESKGVIAVSGNEITELDINRVIEQAKAVSIPAEREIIHALPQEFIVDQQRGIKDPLGMSGVRLESTVHIVTGAVTSAKNIYKSIERAGLKVRDLVLQPLASSYAVLDPEETELGVALIDIGGGTTDIAIFHEGSLKYTHVIGLGGVNLTNDIAIGLRTPRAHAEKIKLRYGCAMSSLVDDEERIRVPSVGGRGEREVPRRLLCEIMEPRVEEIFSIAEREVRKTDYADLLAAGVVVTGGTANLEGLAQLAETIFDLPVRTGIPGNISGLTDAVRNPIHATGVGLLLYAKKHMTDRFSKIGDGASLWYGIWNRMKNWFSETFLIG</sequence>
<evidence type="ECO:0000256" key="3">
    <source>
        <dbReference type="ARBA" id="ARBA00023136"/>
    </source>
</evidence>